<name>A0ACA9PKI4_9GLOM</name>
<dbReference type="EMBL" id="CAJVPU010029427">
    <property type="protein sequence ID" value="CAG8710715.1"/>
    <property type="molecule type" value="Genomic_DNA"/>
</dbReference>
<protein>
    <submittedName>
        <fullName evidence="1">461_t:CDS:1</fullName>
    </submittedName>
</protein>
<sequence>MANLEIDLESVRQDYRASLQDLTFNSKPIITNLTIIAQENLPAARAIVQAIEDQIRT</sequence>
<reference evidence="1" key="1">
    <citation type="submission" date="2021-06" db="EMBL/GenBank/DDBJ databases">
        <authorList>
            <person name="Kallberg Y."/>
            <person name="Tangrot J."/>
            <person name="Rosling A."/>
        </authorList>
    </citation>
    <scope>NUCLEOTIDE SEQUENCE</scope>
    <source>
        <strain evidence="1">IL203A</strain>
    </source>
</reference>
<dbReference type="Proteomes" id="UP000789702">
    <property type="component" value="Unassembled WGS sequence"/>
</dbReference>
<evidence type="ECO:0000313" key="2">
    <source>
        <dbReference type="Proteomes" id="UP000789702"/>
    </source>
</evidence>
<accession>A0ACA9PKI4</accession>
<evidence type="ECO:0000313" key="1">
    <source>
        <dbReference type="EMBL" id="CAG8710715.1"/>
    </source>
</evidence>
<proteinExistence type="predicted"/>
<keyword evidence="2" id="KW-1185">Reference proteome</keyword>
<comment type="caution">
    <text evidence="1">The sequence shown here is derived from an EMBL/GenBank/DDBJ whole genome shotgun (WGS) entry which is preliminary data.</text>
</comment>
<feature type="non-terminal residue" evidence="1">
    <location>
        <position position="57"/>
    </location>
</feature>
<organism evidence="1 2">
    <name type="scientific">Dentiscutata heterogama</name>
    <dbReference type="NCBI Taxonomy" id="1316150"/>
    <lineage>
        <taxon>Eukaryota</taxon>
        <taxon>Fungi</taxon>
        <taxon>Fungi incertae sedis</taxon>
        <taxon>Mucoromycota</taxon>
        <taxon>Glomeromycotina</taxon>
        <taxon>Glomeromycetes</taxon>
        <taxon>Diversisporales</taxon>
        <taxon>Gigasporaceae</taxon>
        <taxon>Dentiscutata</taxon>
    </lineage>
</organism>
<gene>
    <name evidence="1" type="ORF">DHETER_LOCUS12246</name>
</gene>